<proteinExistence type="predicted"/>
<feature type="region of interest" description="Disordered" evidence="1">
    <location>
        <begin position="1"/>
        <end position="55"/>
    </location>
</feature>
<organism evidence="3 4">
    <name type="scientific">Hungatella hominis</name>
    <dbReference type="NCBI Taxonomy" id="2763050"/>
    <lineage>
        <taxon>Bacteria</taxon>
        <taxon>Bacillati</taxon>
        <taxon>Bacillota</taxon>
        <taxon>Clostridia</taxon>
        <taxon>Lachnospirales</taxon>
        <taxon>Lachnospiraceae</taxon>
        <taxon>Hungatella</taxon>
    </lineage>
</organism>
<reference evidence="3 4" key="1">
    <citation type="submission" date="2020-08" db="EMBL/GenBank/DDBJ databases">
        <title>Genome public.</title>
        <authorList>
            <person name="Liu C."/>
            <person name="Sun Q."/>
        </authorList>
    </citation>
    <scope>NUCLEOTIDE SEQUENCE [LARGE SCALE GENOMIC DNA]</scope>
    <source>
        <strain evidence="3 4">NSJ-66</strain>
    </source>
</reference>
<dbReference type="EMBL" id="JACOPB010000003">
    <property type="protein sequence ID" value="MBC5708231.1"/>
    <property type="molecule type" value="Genomic_DNA"/>
</dbReference>
<evidence type="ECO:0000313" key="3">
    <source>
        <dbReference type="EMBL" id="MBC5708231.1"/>
    </source>
</evidence>
<comment type="caution">
    <text evidence="3">The sequence shown here is derived from an EMBL/GenBank/DDBJ whole genome shotgun (WGS) entry which is preliminary data.</text>
</comment>
<dbReference type="InterPro" id="IPR009677">
    <property type="entry name" value="DUF1266"/>
</dbReference>
<accession>A0ABR7H547</accession>
<keyword evidence="4" id="KW-1185">Reference proteome</keyword>
<evidence type="ECO:0000313" key="4">
    <source>
        <dbReference type="Proteomes" id="UP000634672"/>
    </source>
</evidence>
<dbReference type="Pfam" id="PF06889">
    <property type="entry name" value="DUF1266"/>
    <property type="match status" value="1"/>
</dbReference>
<sequence length="393" mass="44254">MVDPDKIRKRAQAAKEKAAESLQKSLEESNQQIERMREKLNVSAEPDGAAQAGTAQSAADAQLQVEILGKMFSPEMIQQISLSEEMIQQTVDQKVTEAAAIGVDGLMRQMFGEDMGIITAALETLAMEDEEDASEERELDLALERELYALLDQKLAQIETLPEAEPVTYPKNAPQWKHFGVLLSGMISSLNSHDLGGMDVELHTPVMEQKIVSLVRRSWGINGRSELLDTIRYLSQEGYELRYQIYCEADTVEQVLEESMDEEDRESASRGWRFAQHYKARYIPGFMTGWDVGRAAMLARWGYYLGWITEGEAEGILWELSQRAVESLHSWREFASSYLFGGLMWKLLCGDSAAESYLGYLTDAAIDLLTGKPEDNEGQWKECPWPGARKIGF</sequence>
<protein>
    <submittedName>
        <fullName evidence="3">DUF1266 domain-containing protein</fullName>
    </submittedName>
</protein>
<name>A0ABR7H547_9FIRM</name>
<dbReference type="RefSeq" id="WP_187021121.1">
    <property type="nucleotide sequence ID" value="NZ_JACOPB010000003.1"/>
</dbReference>
<evidence type="ECO:0000256" key="1">
    <source>
        <dbReference type="SAM" id="MobiDB-lite"/>
    </source>
</evidence>
<gene>
    <name evidence="3" type="ORF">H8S75_09740</name>
</gene>
<feature type="domain" description="DUF1266" evidence="2">
    <location>
        <begin position="216"/>
        <end position="385"/>
    </location>
</feature>
<dbReference type="Proteomes" id="UP000634672">
    <property type="component" value="Unassembled WGS sequence"/>
</dbReference>
<evidence type="ECO:0000259" key="2">
    <source>
        <dbReference type="Pfam" id="PF06889"/>
    </source>
</evidence>